<dbReference type="OrthoDB" id="10256289at2759"/>
<name>A0A0C9ZGR2_9AGAM</name>
<sequence length="87" mass="9385">MIDESAAIRYANTGGQETDNATDEDLKVLRKATPASPGYIPPCALVGLITLGTTTQVHKLGYVERSKSYVFHSGTEYASNEFKTCLA</sequence>
<evidence type="ECO:0000313" key="1">
    <source>
        <dbReference type="EMBL" id="KIK21687.1"/>
    </source>
</evidence>
<dbReference type="HOGENOM" id="CLU_2484191_0_0_1"/>
<dbReference type="EMBL" id="KN833749">
    <property type="protein sequence ID" value="KIK21687.1"/>
    <property type="molecule type" value="Genomic_DNA"/>
</dbReference>
<dbReference type="Gene3D" id="3.40.50.410">
    <property type="entry name" value="von Willebrand factor, type A domain"/>
    <property type="match status" value="1"/>
</dbReference>
<proteinExistence type="predicted"/>
<evidence type="ECO:0000313" key="2">
    <source>
        <dbReference type="Proteomes" id="UP000054018"/>
    </source>
</evidence>
<organism evidence="1 2">
    <name type="scientific">Pisolithus microcarpus 441</name>
    <dbReference type="NCBI Taxonomy" id="765257"/>
    <lineage>
        <taxon>Eukaryota</taxon>
        <taxon>Fungi</taxon>
        <taxon>Dikarya</taxon>
        <taxon>Basidiomycota</taxon>
        <taxon>Agaricomycotina</taxon>
        <taxon>Agaricomycetes</taxon>
        <taxon>Agaricomycetidae</taxon>
        <taxon>Boletales</taxon>
        <taxon>Sclerodermatineae</taxon>
        <taxon>Pisolithaceae</taxon>
        <taxon>Pisolithus</taxon>
    </lineage>
</organism>
<reference evidence="1 2" key="1">
    <citation type="submission" date="2014-04" db="EMBL/GenBank/DDBJ databases">
        <authorList>
            <consortium name="DOE Joint Genome Institute"/>
            <person name="Kuo A."/>
            <person name="Kohler A."/>
            <person name="Costa M.D."/>
            <person name="Nagy L.G."/>
            <person name="Floudas D."/>
            <person name="Copeland A."/>
            <person name="Barry K.W."/>
            <person name="Cichocki N."/>
            <person name="Veneault-Fourrey C."/>
            <person name="LaButti K."/>
            <person name="Lindquist E.A."/>
            <person name="Lipzen A."/>
            <person name="Lundell T."/>
            <person name="Morin E."/>
            <person name="Murat C."/>
            <person name="Sun H."/>
            <person name="Tunlid A."/>
            <person name="Henrissat B."/>
            <person name="Grigoriev I.V."/>
            <person name="Hibbett D.S."/>
            <person name="Martin F."/>
            <person name="Nordberg H.P."/>
            <person name="Cantor M.N."/>
            <person name="Hua S.X."/>
        </authorList>
    </citation>
    <scope>NUCLEOTIDE SEQUENCE [LARGE SCALE GENOMIC DNA]</scope>
    <source>
        <strain evidence="1 2">441</strain>
    </source>
</reference>
<dbReference type="STRING" id="765257.A0A0C9ZGR2"/>
<dbReference type="InterPro" id="IPR036465">
    <property type="entry name" value="vWFA_dom_sf"/>
</dbReference>
<protein>
    <submittedName>
        <fullName evidence="1">Uncharacterized protein</fullName>
    </submittedName>
</protein>
<reference evidence="2" key="2">
    <citation type="submission" date="2015-01" db="EMBL/GenBank/DDBJ databases">
        <title>Evolutionary Origins and Diversification of the Mycorrhizal Mutualists.</title>
        <authorList>
            <consortium name="DOE Joint Genome Institute"/>
            <consortium name="Mycorrhizal Genomics Consortium"/>
            <person name="Kohler A."/>
            <person name="Kuo A."/>
            <person name="Nagy L.G."/>
            <person name="Floudas D."/>
            <person name="Copeland A."/>
            <person name="Barry K.W."/>
            <person name="Cichocki N."/>
            <person name="Veneault-Fourrey C."/>
            <person name="LaButti K."/>
            <person name="Lindquist E.A."/>
            <person name="Lipzen A."/>
            <person name="Lundell T."/>
            <person name="Morin E."/>
            <person name="Murat C."/>
            <person name="Riley R."/>
            <person name="Ohm R."/>
            <person name="Sun H."/>
            <person name="Tunlid A."/>
            <person name="Henrissat B."/>
            <person name="Grigoriev I.V."/>
            <person name="Hibbett D.S."/>
            <person name="Martin F."/>
        </authorList>
    </citation>
    <scope>NUCLEOTIDE SEQUENCE [LARGE SCALE GENOMIC DNA]</scope>
    <source>
        <strain evidence="2">441</strain>
    </source>
</reference>
<gene>
    <name evidence="1" type="ORF">PISMIDRAFT_12176</name>
</gene>
<dbReference type="SUPFAM" id="SSF53300">
    <property type="entry name" value="vWA-like"/>
    <property type="match status" value="1"/>
</dbReference>
<keyword evidence="2" id="KW-1185">Reference proteome</keyword>
<accession>A0A0C9ZGR2</accession>
<dbReference type="AlphaFoldDB" id="A0A0C9ZGR2"/>
<dbReference type="Proteomes" id="UP000054018">
    <property type="component" value="Unassembled WGS sequence"/>
</dbReference>